<dbReference type="PANTHER" id="PTHR33231">
    <property type="entry name" value="30S RIBOSOMAL PROTEIN"/>
    <property type="match status" value="1"/>
</dbReference>
<comment type="similarity">
    <text evidence="3">Belongs to the HPF/YfiA ribosome-associated protein family. YfiA subfamily.</text>
</comment>
<dbReference type="AlphaFoldDB" id="A0A220VCZ0"/>
<dbReference type="GO" id="GO:0045900">
    <property type="term" value="P:negative regulation of translational elongation"/>
    <property type="evidence" value="ECO:0007669"/>
    <property type="project" value="TreeGrafter"/>
</dbReference>
<dbReference type="SUPFAM" id="SSF69754">
    <property type="entry name" value="Ribosome binding protein Y (YfiA homologue)"/>
    <property type="match status" value="1"/>
</dbReference>
<dbReference type="InterPro" id="IPR050574">
    <property type="entry name" value="HPF/YfiA_ribosome-assoc"/>
</dbReference>
<gene>
    <name evidence="5" type="primary">raiA</name>
    <name evidence="5" type="ORF">CF386_01570</name>
</gene>
<dbReference type="OrthoDB" id="9795980at2"/>
<evidence type="ECO:0000256" key="3">
    <source>
        <dbReference type="ARBA" id="ARBA00038431"/>
    </source>
</evidence>
<evidence type="ECO:0000313" key="6">
    <source>
        <dbReference type="Proteomes" id="UP000242175"/>
    </source>
</evidence>
<dbReference type="GO" id="GO:0022627">
    <property type="term" value="C:cytosolic small ribosomal subunit"/>
    <property type="evidence" value="ECO:0007669"/>
    <property type="project" value="TreeGrafter"/>
</dbReference>
<reference evidence="5 6" key="1">
    <citation type="journal article" date="2016" name="Int. J. Syst. Evol. Microbiol.">
        <title>Paraphotobacterium marinum gen. nov., sp. nov., a member of the family Vibrionaceae, isolated from surface seawater.</title>
        <authorList>
            <person name="Huang Z."/>
            <person name="Dong C."/>
            <person name="Shao Z."/>
        </authorList>
    </citation>
    <scope>NUCLEOTIDE SEQUENCE [LARGE SCALE GENOMIC DNA]</scope>
    <source>
        <strain evidence="5 6">NSCS20N07D</strain>
    </source>
</reference>
<keyword evidence="1" id="KW-0810">Translation regulation</keyword>
<dbReference type="NCBIfam" id="TIGR00741">
    <property type="entry name" value="yfiA"/>
    <property type="match status" value="1"/>
</dbReference>
<dbReference type="PANTHER" id="PTHR33231:SF3">
    <property type="entry name" value="RIBOSOME-ASSOCIATED INHIBITOR A"/>
    <property type="match status" value="1"/>
</dbReference>
<name>A0A220VCZ0_9GAMM</name>
<dbReference type="GO" id="GO:0043024">
    <property type="term" value="F:ribosomal small subunit binding"/>
    <property type="evidence" value="ECO:0007669"/>
    <property type="project" value="TreeGrafter"/>
</dbReference>
<evidence type="ECO:0000256" key="4">
    <source>
        <dbReference type="SAM" id="MobiDB-lite"/>
    </source>
</evidence>
<feature type="compositionally biased region" description="Basic and acidic residues" evidence="4">
    <location>
        <begin position="87"/>
        <end position="107"/>
    </location>
</feature>
<keyword evidence="6" id="KW-1185">Reference proteome</keyword>
<evidence type="ECO:0000256" key="2">
    <source>
        <dbReference type="ARBA" id="ARBA00023016"/>
    </source>
</evidence>
<accession>A0A220VCZ0</accession>
<dbReference type="InterPro" id="IPR036567">
    <property type="entry name" value="RHF-like"/>
</dbReference>
<proteinExistence type="inferred from homology"/>
<dbReference type="Proteomes" id="UP000242175">
    <property type="component" value="Chromosome large"/>
</dbReference>
<protein>
    <submittedName>
        <fullName evidence="5">Ribosomal subunit interface protein</fullName>
    </submittedName>
</protein>
<evidence type="ECO:0000313" key="5">
    <source>
        <dbReference type="EMBL" id="ASK77843.1"/>
    </source>
</evidence>
<dbReference type="KEGG" id="pmai:CF386_01570"/>
<keyword evidence="2" id="KW-0346">Stress response</keyword>
<evidence type="ECO:0000256" key="1">
    <source>
        <dbReference type="ARBA" id="ARBA00022845"/>
    </source>
</evidence>
<organism evidence="5 6">
    <name type="scientific">Paraphotobacterium marinum</name>
    <dbReference type="NCBI Taxonomy" id="1755811"/>
    <lineage>
        <taxon>Bacteria</taxon>
        <taxon>Pseudomonadati</taxon>
        <taxon>Pseudomonadota</taxon>
        <taxon>Gammaproteobacteria</taxon>
        <taxon>Vibrionales</taxon>
        <taxon>Vibrionaceae</taxon>
        <taxon>Paraphotobacterium</taxon>
    </lineage>
</organism>
<dbReference type="RefSeq" id="WP_089072753.1">
    <property type="nucleotide sequence ID" value="NZ_CBCSAM010000005.1"/>
</dbReference>
<dbReference type="Pfam" id="PF02482">
    <property type="entry name" value="Ribosomal_S30AE"/>
    <property type="match status" value="1"/>
</dbReference>
<dbReference type="CDD" id="cd00552">
    <property type="entry name" value="RaiA"/>
    <property type="match status" value="1"/>
</dbReference>
<feature type="region of interest" description="Disordered" evidence="4">
    <location>
        <begin position="87"/>
        <end position="111"/>
    </location>
</feature>
<dbReference type="Gene3D" id="3.30.160.100">
    <property type="entry name" value="Ribosome hibernation promotion factor-like"/>
    <property type="match status" value="1"/>
</dbReference>
<sequence>MTTEITGKNFEKISPAVREKIDEKFSKLEKFNVPFIKNHILIEKDSHGVHTVEVTSSIPGSTLQASSSKDNLYASINDAFHKLERQLNKHQHKSESRRVSNGEKAKQMEINIENRIIEESDL</sequence>
<dbReference type="EMBL" id="CP022355">
    <property type="protein sequence ID" value="ASK77843.1"/>
    <property type="molecule type" value="Genomic_DNA"/>
</dbReference>
<dbReference type="InterPro" id="IPR003489">
    <property type="entry name" value="RHF/RaiA"/>
</dbReference>